<dbReference type="RefSeq" id="WP_207355256.1">
    <property type="nucleotide sequence ID" value="NZ_CP071503.1"/>
</dbReference>
<sequence>MSHTIHLYATTQAIIFGNSSFWQITPPQTTLPRSKRAITLEIIGDAAQGVELVISPKGLYTASLHCASLADAQCYAHEWLGITPHHWDTAMTPLAG</sequence>
<dbReference type="EMBL" id="CP071503">
    <property type="protein sequence ID" value="QSX34050.1"/>
    <property type="molecule type" value="Genomic_DNA"/>
</dbReference>
<gene>
    <name evidence="1" type="ORF">JYB87_02010</name>
</gene>
<evidence type="ECO:0000313" key="2">
    <source>
        <dbReference type="Proteomes" id="UP000662770"/>
    </source>
</evidence>
<accession>A0ABX7QT02</accession>
<keyword evidence="2" id="KW-1185">Reference proteome</keyword>
<protein>
    <submittedName>
        <fullName evidence="1">Uncharacterized protein</fullName>
    </submittedName>
</protein>
<evidence type="ECO:0000313" key="1">
    <source>
        <dbReference type="EMBL" id="QSX34050.1"/>
    </source>
</evidence>
<reference evidence="1 2" key="1">
    <citation type="submission" date="2021-03" db="EMBL/GenBank/DDBJ databases">
        <title>Novel species identification of genus Shewanella.</title>
        <authorList>
            <person name="Liu G."/>
            <person name="Zhang Q."/>
        </authorList>
    </citation>
    <scope>NUCLEOTIDE SEQUENCE [LARGE SCALE GENOMIC DNA]</scope>
    <source>
        <strain evidence="1 2">FJAT-51800</strain>
    </source>
</reference>
<dbReference type="Proteomes" id="UP000662770">
    <property type="component" value="Chromosome"/>
</dbReference>
<proteinExistence type="predicted"/>
<organism evidence="1 2">
    <name type="scientific">Shewanella avicenniae</name>
    <dbReference type="NCBI Taxonomy" id="2814294"/>
    <lineage>
        <taxon>Bacteria</taxon>
        <taxon>Pseudomonadati</taxon>
        <taxon>Pseudomonadota</taxon>
        <taxon>Gammaproteobacteria</taxon>
        <taxon>Alteromonadales</taxon>
        <taxon>Shewanellaceae</taxon>
        <taxon>Shewanella</taxon>
    </lineage>
</organism>
<name>A0ABX7QT02_9GAMM</name>